<accession>A0A7S3LPI5</accession>
<sequence length="464" mass="51885">MSKSTFELLVASFVLILACLCMSSTADTSKYEAWTDQRDGLNRVVEMYDTMKMYADTMGHGHLLPEIEINKIEYQNRELEAGVYKFCVYSFNQGRPNNHVITNVDFNGLATMRWLPYGDFCVFIDENEGTLTFEGAVIPLDTAQYGSPVMQIQAVFSAKVDYKSCYCASPLAWFVKSEKNPSYGMIQNECTMAEYNKRPDKASDLLFCPKCEQYQCSKANGERKSNGAPKPVYKEWDFFKEVSGTLSGEGFTLFRQEVKKHFINLDDTLTSCTLDISNLPLPQFHCSDLSDPFNGYGYGVNGKNQHCGFASWFKCKEDLHIQSVKHIGDMNIEILPCPTHAPTYAPTTVTPEPTPQPSNFPTPQPSNFPTPAPSDFPTPQPSDFPTPAPSNFPTPQPSPQPSNFPTSQPSNNPTLKPTTPAPSNILIPPTPPPGICYWYNISYDDCIDVKDGEYGDFDRCPLDD</sequence>
<name>A0A7S3LPI5_9STRA</name>
<evidence type="ECO:0000256" key="1">
    <source>
        <dbReference type="SAM" id="MobiDB-lite"/>
    </source>
</evidence>
<organism evidence="3">
    <name type="scientific">Aplanochytrium stocchinoi</name>
    <dbReference type="NCBI Taxonomy" id="215587"/>
    <lineage>
        <taxon>Eukaryota</taxon>
        <taxon>Sar</taxon>
        <taxon>Stramenopiles</taxon>
        <taxon>Bigyra</taxon>
        <taxon>Labyrinthulomycetes</taxon>
        <taxon>Thraustochytrida</taxon>
        <taxon>Thraustochytriidae</taxon>
        <taxon>Aplanochytrium</taxon>
    </lineage>
</organism>
<feature type="compositionally biased region" description="Polar residues" evidence="1">
    <location>
        <begin position="403"/>
        <end position="417"/>
    </location>
</feature>
<dbReference type="AlphaFoldDB" id="A0A7S3LPI5"/>
<feature type="chain" id="PRO_5030548525" evidence="2">
    <location>
        <begin position="27"/>
        <end position="464"/>
    </location>
</feature>
<feature type="signal peptide" evidence="2">
    <location>
        <begin position="1"/>
        <end position="26"/>
    </location>
</feature>
<reference evidence="3" key="1">
    <citation type="submission" date="2021-01" db="EMBL/GenBank/DDBJ databases">
        <authorList>
            <person name="Corre E."/>
            <person name="Pelletier E."/>
            <person name="Niang G."/>
            <person name="Scheremetjew M."/>
            <person name="Finn R."/>
            <person name="Kale V."/>
            <person name="Holt S."/>
            <person name="Cochrane G."/>
            <person name="Meng A."/>
            <person name="Brown T."/>
            <person name="Cohen L."/>
        </authorList>
    </citation>
    <scope>NUCLEOTIDE SEQUENCE</scope>
    <source>
        <strain evidence="3">GSBS06</strain>
    </source>
</reference>
<proteinExistence type="predicted"/>
<dbReference type="EMBL" id="HBIN01007634">
    <property type="protein sequence ID" value="CAE0435333.1"/>
    <property type="molecule type" value="Transcribed_RNA"/>
</dbReference>
<gene>
    <name evidence="3" type="ORF">ASTO00021_LOCUS5613</name>
</gene>
<evidence type="ECO:0000313" key="3">
    <source>
        <dbReference type="EMBL" id="CAE0435333.1"/>
    </source>
</evidence>
<feature type="compositionally biased region" description="Pro residues" evidence="1">
    <location>
        <begin position="352"/>
        <end position="402"/>
    </location>
</feature>
<dbReference type="PROSITE" id="PS51257">
    <property type="entry name" value="PROKAR_LIPOPROTEIN"/>
    <property type="match status" value="1"/>
</dbReference>
<protein>
    <submittedName>
        <fullName evidence="3">Uncharacterized protein</fullName>
    </submittedName>
</protein>
<evidence type="ECO:0000256" key="2">
    <source>
        <dbReference type="SAM" id="SignalP"/>
    </source>
</evidence>
<feature type="region of interest" description="Disordered" evidence="1">
    <location>
        <begin position="343"/>
        <end position="427"/>
    </location>
</feature>
<keyword evidence="2" id="KW-0732">Signal</keyword>